<accession>A0ABU0BI32</accession>
<gene>
    <name evidence="3" type="ORF">J2S75_003762</name>
</gene>
<reference evidence="3 4" key="1">
    <citation type="submission" date="2023-07" db="EMBL/GenBank/DDBJ databases">
        <title>Genomic Encyclopedia of Type Strains, Phase IV (KMG-IV): sequencing the most valuable type-strain genomes for metagenomic binning, comparative biology and taxonomic classification.</title>
        <authorList>
            <person name="Goeker M."/>
        </authorList>
    </citation>
    <scope>NUCLEOTIDE SEQUENCE [LARGE SCALE GENOMIC DNA]</scope>
    <source>
        <strain evidence="3 4">DSM 2457</strain>
    </source>
</reference>
<evidence type="ECO:0000313" key="3">
    <source>
        <dbReference type="EMBL" id="MDQ0304717.1"/>
    </source>
</evidence>
<organism evidence="3 4">
    <name type="scientific">Ancylobacter polymorphus</name>
    <dbReference type="NCBI Taxonomy" id="223390"/>
    <lineage>
        <taxon>Bacteria</taxon>
        <taxon>Pseudomonadati</taxon>
        <taxon>Pseudomonadota</taxon>
        <taxon>Alphaproteobacteria</taxon>
        <taxon>Hyphomicrobiales</taxon>
        <taxon>Xanthobacteraceae</taxon>
        <taxon>Ancylobacter</taxon>
    </lineage>
</organism>
<sequence>MIGKAARILAVMATAGAFVPAAGLLLPGPAQAALSAAEQAVLNVVVSAEGTSSAADQVKAIMSSGLSGPQKALALQWLAEGAATDTQVAAIAAAIISAAVEAGAAGNTGAVAVLGTGLGQAYSALKGDGRSGAAGAIQTAVQAATAQPGGQGGLSSQMAAVLTGAFNAAAAGTPRSAAGSSGSDTPTPGQTDNPVTPATPSPS</sequence>
<keyword evidence="4" id="KW-1185">Reference proteome</keyword>
<protein>
    <submittedName>
        <fullName evidence="3">Uncharacterized protein</fullName>
    </submittedName>
</protein>
<proteinExistence type="predicted"/>
<keyword evidence="2" id="KW-0732">Signal</keyword>
<evidence type="ECO:0000256" key="2">
    <source>
        <dbReference type="SAM" id="SignalP"/>
    </source>
</evidence>
<feature type="compositionally biased region" description="Low complexity" evidence="1">
    <location>
        <begin position="172"/>
        <end position="183"/>
    </location>
</feature>
<comment type="caution">
    <text evidence="3">The sequence shown here is derived from an EMBL/GenBank/DDBJ whole genome shotgun (WGS) entry which is preliminary data.</text>
</comment>
<feature type="compositionally biased region" description="Polar residues" evidence="1">
    <location>
        <begin position="184"/>
        <end position="196"/>
    </location>
</feature>
<feature type="region of interest" description="Disordered" evidence="1">
    <location>
        <begin position="172"/>
        <end position="203"/>
    </location>
</feature>
<dbReference type="RefSeq" id="WP_307022146.1">
    <property type="nucleotide sequence ID" value="NZ_JAUSUI010000009.1"/>
</dbReference>
<evidence type="ECO:0000313" key="4">
    <source>
        <dbReference type="Proteomes" id="UP001224682"/>
    </source>
</evidence>
<dbReference type="Proteomes" id="UP001224682">
    <property type="component" value="Unassembled WGS sequence"/>
</dbReference>
<name>A0ABU0BI32_9HYPH</name>
<dbReference type="EMBL" id="JAUSUI010000009">
    <property type="protein sequence ID" value="MDQ0304717.1"/>
    <property type="molecule type" value="Genomic_DNA"/>
</dbReference>
<feature type="chain" id="PRO_5045290864" evidence="2">
    <location>
        <begin position="33"/>
        <end position="203"/>
    </location>
</feature>
<feature type="signal peptide" evidence="2">
    <location>
        <begin position="1"/>
        <end position="32"/>
    </location>
</feature>
<evidence type="ECO:0000256" key="1">
    <source>
        <dbReference type="SAM" id="MobiDB-lite"/>
    </source>
</evidence>